<dbReference type="Gene3D" id="3.40.1570.10">
    <property type="entry name" value="HemS/ChuS/ChuX like domains"/>
    <property type="match status" value="2"/>
</dbReference>
<proteinExistence type="predicted"/>
<gene>
    <name evidence="2" type="ORF">ACFOPI_00675</name>
</gene>
<dbReference type="RefSeq" id="WP_382169748.1">
    <property type="nucleotide sequence ID" value="NZ_JBHRXX010000001.1"/>
</dbReference>
<reference evidence="3" key="1">
    <citation type="journal article" date="2019" name="Int. J. Syst. Evol. Microbiol.">
        <title>The Global Catalogue of Microorganisms (GCM) 10K type strain sequencing project: providing services to taxonomists for standard genome sequencing and annotation.</title>
        <authorList>
            <consortium name="The Broad Institute Genomics Platform"/>
            <consortium name="The Broad Institute Genome Sequencing Center for Infectious Disease"/>
            <person name="Wu L."/>
            <person name="Ma J."/>
        </authorList>
    </citation>
    <scope>NUCLEOTIDE SEQUENCE [LARGE SCALE GENOMIC DNA]</scope>
    <source>
        <strain evidence="3">KCTC 42501</strain>
    </source>
</reference>
<organism evidence="2 3">
    <name type="scientific">Hydrogenophaga luteola</name>
    <dbReference type="NCBI Taxonomy" id="1591122"/>
    <lineage>
        <taxon>Bacteria</taxon>
        <taxon>Pseudomonadati</taxon>
        <taxon>Pseudomonadota</taxon>
        <taxon>Betaproteobacteria</taxon>
        <taxon>Burkholderiales</taxon>
        <taxon>Comamonadaceae</taxon>
        <taxon>Hydrogenophaga</taxon>
    </lineage>
</organism>
<evidence type="ECO:0000313" key="2">
    <source>
        <dbReference type="EMBL" id="MFC3682084.1"/>
    </source>
</evidence>
<feature type="domain" description="Haemin-degrading HemS/ChuX" evidence="1">
    <location>
        <begin position="219"/>
        <end position="352"/>
    </location>
</feature>
<protein>
    <submittedName>
        <fullName evidence="2">Hemin-degrading factor</fullName>
    </submittedName>
</protein>
<dbReference type="EMBL" id="JBHRXX010000001">
    <property type="protein sequence ID" value="MFC3682084.1"/>
    <property type="molecule type" value="Genomic_DNA"/>
</dbReference>
<dbReference type="InterPro" id="IPR007845">
    <property type="entry name" value="HemS/ChuX_dom"/>
</dbReference>
<dbReference type="CDD" id="cd16830">
    <property type="entry name" value="HemS-like_N"/>
    <property type="match status" value="1"/>
</dbReference>
<name>A0ABV7VXZ7_9BURK</name>
<accession>A0ABV7VXZ7</accession>
<sequence>MNIRTTAVELRQRFAEARSRGLRAREAAEAIGLSEGAAVAAHVGGHDQPLRAVPLQPRWLEILQSLEACGPLMALTRNDSTVHEKTGVYQNLSASGPVGLAVGEDIDLRLFFQHWHAGFVVTERQANGSEQASLQFFDAHGTAVHKVYPRAQTVQSVWEQVQQRWADPTRELAFQPGRAPVAPPAAADVAARCADDFTQAWAAMTDTHQFFGLLRQFGLERQQAFGLVEGRFTQRVDSGAVRQLLLAASLDGTPIMVFVGSPGCIQIHTGPVQRVEPMEVHGKTWLNVLDPGFNLHLREDLIASAWIVEKPGDFGTVTSLEVFDGDGGLMAMFFGARKPGQPERADWRALLAPLRHTGEVAA</sequence>
<keyword evidence="3" id="KW-1185">Reference proteome</keyword>
<dbReference type="CDD" id="cd16831">
    <property type="entry name" value="HemS-like_C"/>
    <property type="match status" value="1"/>
</dbReference>
<evidence type="ECO:0000313" key="3">
    <source>
        <dbReference type="Proteomes" id="UP001595729"/>
    </source>
</evidence>
<dbReference type="InterPro" id="IPR053733">
    <property type="entry name" value="Heme_Transport_Util_sf"/>
</dbReference>
<comment type="caution">
    <text evidence="2">The sequence shown here is derived from an EMBL/GenBank/DDBJ whole genome shotgun (WGS) entry which is preliminary data.</text>
</comment>
<feature type="domain" description="Haemin-degrading HemS/ChuX" evidence="1">
    <location>
        <begin position="33"/>
        <end position="163"/>
    </location>
</feature>
<dbReference type="Proteomes" id="UP001595729">
    <property type="component" value="Unassembled WGS sequence"/>
</dbReference>
<dbReference type="SUPFAM" id="SSF144064">
    <property type="entry name" value="Heme iron utilization protein-like"/>
    <property type="match status" value="1"/>
</dbReference>
<dbReference type="Pfam" id="PF05171">
    <property type="entry name" value="HemS"/>
    <property type="match status" value="2"/>
</dbReference>
<evidence type="ECO:0000259" key="1">
    <source>
        <dbReference type="Pfam" id="PF05171"/>
    </source>
</evidence>